<accession>A0A6M3L1J2</accession>
<dbReference type="AlphaFoldDB" id="A0A6M3L1J2"/>
<dbReference type="EMBL" id="MT142775">
    <property type="protein sequence ID" value="QJA88396.1"/>
    <property type="molecule type" value="Genomic_DNA"/>
</dbReference>
<sequence length="304" mass="33236">MPVQSGVATDYLDLLNKVRSFVTSVGDLGAEAWTEKRWQNSNELILLGSGISGTEEIYVGVSGYFSVGSDYYNWRLNGFTGFDSGLAFNLQPGAMTDAVYPPVVPLWNSPMTYWLIANGRRIVLVSKVSTRFEAMYLGFITPYGTPGQYPYPNFVGGSMMGIGGHRWSYEASEHSHFAAPLGIGWASYIGPARLRKPSGDWASVANAGAGTSNCLAMFPYHYNGNGLCQKIRATVSGNYVLTPLQIYDNASAQYNIFGELDGVYFITGYQNGAENIVSVSGQDYLVVQNVYRTGPADYWAVRLV</sequence>
<evidence type="ECO:0000313" key="1">
    <source>
        <dbReference type="EMBL" id="QJA88396.1"/>
    </source>
</evidence>
<reference evidence="1" key="1">
    <citation type="submission" date="2020-03" db="EMBL/GenBank/DDBJ databases">
        <title>The deep terrestrial virosphere.</title>
        <authorList>
            <person name="Holmfeldt K."/>
            <person name="Nilsson E."/>
            <person name="Simone D."/>
            <person name="Lopez-Fernandez M."/>
            <person name="Wu X."/>
            <person name="de Brujin I."/>
            <person name="Lundin D."/>
            <person name="Andersson A."/>
            <person name="Bertilsson S."/>
            <person name="Dopson M."/>
        </authorList>
    </citation>
    <scope>NUCLEOTIDE SEQUENCE</scope>
    <source>
        <strain evidence="1">MM415B02770</strain>
    </source>
</reference>
<name>A0A6M3L1J2_9ZZZZ</name>
<organism evidence="1">
    <name type="scientific">viral metagenome</name>
    <dbReference type="NCBI Taxonomy" id="1070528"/>
    <lineage>
        <taxon>unclassified sequences</taxon>
        <taxon>metagenomes</taxon>
        <taxon>organismal metagenomes</taxon>
    </lineage>
</organism>
<proteinExistence type="predicted"/>
<gene>
    <name evidence="1" type="ORF">MM415B02770_0006</name>
</gene>
<protein>
    <submittedName>
        <fullName evidence="1">Putative tail protein</fullName>
    </submittedName>
</protein>